<evidence type="ECO:0000313" key="4">
    <source>
        <dbReference type="Proteomes" id="UP001244011"/>
    </source>
</evidence>
<dbReference type="AlphaFoldDB" id="A0AAJ0C920"/>
<name>A0AAJ0C920_9PEZI</name>
<keyword evidence="4" id="KW-1185">Reference proteome</keyword>
<dbReference type="Proteomes" id="UP001244011">
    <property type="component" value="Unassembled WGS sequence"/>
</dbReference>
<evidence type="ECO:0000256" key="1">
    <source>
        <dbReference type="SAM" id="MobiDB-lite"/>
    </source>
</evidence>
<proteinExistence type="predicted"/>
<gene>
    <name evidence="3" type="ORF">QBC33DRAFT_511694</name>
</gene>
<evidence type="ECO:0000313" key="3">
    <source>
        <dbReference type="EMBL" id="KAK1770884.1"/>
    </source>
</evidence>
<evidence type="ECO:0000256" key="2">
    <source>
        <dbReference type="SAM" id="SignalP"/>
    </source>
</evidence>
<keyword evidence="2" id="KW-0732">Signal</keyword>
<comment type="caution">
    <text evidence="3">The sequence shown here is derived from an EMBL/GenBank/DDBJ whole genome shotgun (WGS) entry which is preliminary data.</text>
</comment>
<feature type="region of interest" description="Disordered" evidence="1">
    <location>
        <begin position="30"/>
        <end position="49"/>
    </location>
</feature>
<protein>
    <submittedName>
        <fullName evidence="3">Uncharacterized protein</fullName>
    </submittedName>
</protein>
<dbReference type="EMBL" id="MU838999">
    <property type="protein sequence ID" value="KAK1770884.1"/>
    <property type="molecule type" value="Genomic_DNA"/>
</dbReference>
<dbReference type="RefSeq" id="XP_060287097.1">
    <property type="nucleotide sequence ID" value="XM_060425855.1"/>
</dbReference>
<feature type="chain" id="PRO_5042526720" evidence="2">
    <location>
        <begin position="17"/>
        <end position="109"/>
    </location>
</feature>
<sequence length="109" mass="12252">MKLTIFSLLLVGAAVAAPAEPTWKYTSRDFNDTNATVPHTPRMHARDSGHANLPRLPFWNRQFRNNTANPNGNVARNTNLTLPVTVTLKERSKELSTKREADFPKFGAY</sequence>
<feature type="signal peptide" evidence="2">
    <location>
        <begin position="1"/>
        <end position="16"/>
    </location>
</feature>
<organism evidence="3 4">
    <name type="scientific">Phialemonium atrogriseum</name>
    <dbReference type="NCBI Taxonomy" id="1093897"/>
    <lineage>
        <taxon>Eukaryota</taxon>
        <taxon>Fungi</taxon>
        <taxon>Dikarya</taxon>
        <taxon>Ascomycota</taxon>
        <taxon>Pezizomycotina</taxon>
        <taxon>Sordariomycetes</taxon>
        <taxon>Sordariomycetidae</taxon>
        <taxon>Cephalothecales</taxon>
        <taxon>Cephalothecaceae</taxon>
        <taxon>Phialemonium</taxon>
    </lineage>
</organism>
<reference evidence="3" key="1">
    <citation type="submission" date="2023-06" db="EMBL/GenBank/DDBJ databases">
        <title>Genome-scale phylogeny and comparative genomics of the fungal order Sordariales.</title>
        <authorList>
            <consortium name="Lawrence Berkeley National Laboratory"/>
            <person name="Hensen N."/>
            <person name="Bonometti L."/>
            <person name="Westerberg I."/>
            <person name="Brannstrom I.O."/>
            <person name="Guillou S."/>
            <person name="Cros-Aarteil S."/>
            <person name="Calhoun S."/>
            <person name="Haridas S."/>
            <person name="Kuo A."/>
            <person name="Mondo S."/>
            <person name="Pangilinan J."/>
            <person name="Riley R."/>
            <person name="Labutti K."/>
            <person name="Andreopoulos B."/>
            <person name="Lipzen A."/>
            <person name="Chen C."/>
            <person name="Yanf M."/>
            <person name="Daum C."/>
            <person name="Ng V."/>
            <person name="Clum A."/>
            <person name="Steindorff A."/>
            <person name="Ohm R."/>
            <person name="Martin F."/>
            <person name="Silar P."/>
            <person name="Natvig D."/>
            <person name="Lalanne C."/>
            <person name="Gautier V."/>
            <person name="Ament-Velasquez S.L."/>
            <person name="Kruys A."/>
            <person name="Hutchinson M.I."/>
            <person name="Powell A.J."/>
            <person name="Barry K."/>
            <person name="Miller A.N."/>
            <person name="Grigoriev I.V."/>
            <person name="Debuchy R."/>
            <person name="Gladieux P."/>
            <person name="Thoren M.H."/>
            <person name="Johannesson H."/>
        </authorList>
    </citation>
    <scope>NUCLEOTIDE SEQUENCE</scope>
    <source>
        <strain evidence="3">8032-3</strain>
    </source>
</reference>
<accession>A0AAJ0C920</accession>
<dbReference type="GeneID" id="85309042"/>